<sequence>RKVVRQIASFCDLCARTCEERQRGHKFTCLRRLPSSADGIAGQATTLWPAAAPSTSWQKTPGRTATS</sequence>
<dbReference type="EMBL" id="JBEHCU010013001">
    <property type="protein sequence ID" value="KAL1374838.1"/>
    <property type="molecule type" value="Genomic_DNA"/>
</dbReference>
<name>A0ABD1CER0_CULPP</name>
<feature type="non-terminal residue" evidence="1">
    <location>
        <position position="1"/>
    </location>
</feature>
<gene>
    <name evidence="1" type="ORF">pipiens_000736</name>
</gene>
<feature type="non-terminal residue" evidence="1">
    <location>
        <position position="67"/>
    </location>
</feature>
<comment type="caution">
    <text evidence="1">The sequence shown here is derived from an EMBL/GenBank/DDBJ whole genome shotgun (WGS) entry which is preliminary data.</text>
</comment>
<reference evidence="1 2" key="1">
    <citation type="submission" date="2024-05" db="EMBL/GenBank/DDBJ databases">
        <title>Culex pipiens pipiens assembly and annotation.</title>
        <authorList>
            <person name="Alout H."/>
            <person name="Durand T."/>
        </authorList>
    </citation>
    <scope>NUCLEOTIDE SEQUENCE [LARGE SCALE GENOMIC DNA]</scope>
    <source>
        <strain evidence="1">HA-2024</strain>
        <tissue evidence="1">Whole body</tissue>
    </source>
</reference>
<evidence type="ECO:0000313" key="1">
    <source>
        <dbReference type="EMBL" id="KAL1374838.1"/>
    </source>
</evidence>
<evidence type="ECO:0000313" key="2">
    <source>
        <dbReference type="Proteomes" id="UP001562425"/>
    </source>
</evidence>
<organism evidence="1 2">
    <name type="scientific">Culex pipiens pipiens</name>
    <name type="common">Northern house mosquito</name>
    <dbReference type="NCBI Taxonomy" id="38569"/>
    <lineage>
        <taxon>Eukaryota</taxon>
        <taxon>Metazoa</taxon>
        <taxon>Ecdysozoa</taxon>
        <taxon>Arthropoda</taxon>
        <taxon>Hexapoda</taxon>
        <taxon>Insecta</taxon>
        <taxon>Pterygota</taxon>
        <taxon>Neoptera</taxon>
        <taxon>Endopterygota</taxon>
        <taxon>Diptera</taxon>
        <taxon>Nematocera</taxon>
        <taxon>Culicoidea</taxon>
        <taxon>Culicidae</taxon>
        <taxon>Culicinae</taxon>
        <taxon>Culicini</taxon>
        <taxon>Culex</taxon>
        <taxon>Culex</taxon>
    </lineage>
</organism>
<dbReference type="Proteomes" id="UP001562425">
    <property type="component" value="Unassembled WGS sequence"/>
</dbReference>
<keyword evidence="2" id="KW-1185">Reference proteome</keyword>
<proteinExistence type="predicted"/>
<protein>
    <submittedName>
        <fullName evidence="1">Uncharacterized protein</fullName>
    </submittedName>
</protein>
<accession>A0ABD1CER0</accession>
<dbReference type="AlphaFoldDB" id="A0ABD1CER0"/>